<accession>A0A817MKT8</accession>
<evidence type="ECO:0000256" key="3">
    <source>
        <dbReference type="ARBA" id="ARBA00006730"/>
    </source>
</evidence>
<dbReference type="InterPro" id="IPR006181">
    <property type="entry name" value="D-amino_acid_oxidase_CS"/>
</dbReference>
<proteinExistence type="inferred from homology"/>
<dbReference type="GO" id="GO:0019478">
    <property type="term" value="P:D-amino acid catabolic process"/>
    <property type="evidence" value="ECO:0007669"/>
    <property type="project" value="TreeGrafter"/>
</dbReference>
<feature type="binding site" evidence="7">
    <location>
        <position position="276"/>
    </location>
    <ligand>
        <name>D-dopa</name>
        <dbReference type="ChEBI" id="CHEBI:149689"/>
    </ligand>
</feature>
<evidence type="ECO:0000256" key="5">
    <source>
        <dbReference type="ARBA" id="ARBA00022827"/>
    </source>
</evidence>
<evidence type="ECO:0000256" key="2">
    <source>
        <dbReference type="ARBA" id="ARBA00004253"/>
    </source>
</evidence>
<dbReference type="Proteomes" id="UP000663825">
    <property type="component" value="Unassembled WGS sequence"/>
</dbReference>
<dbReference type="InterPro" id="IPR006076">
    <property type="entry name" value="FAD-dep_OxRdtase"/>
</dbReference>
<dbReference type="Gene3D" id="3.30.9.10">
    <property type="entry name" value="D-Amino Acid Oxidase, subunit A, domain 2"/>
    <property type="match status" value="1"/>
</dbReference>
<dbReference type="GO" id="GO:0005782">
    <property type="term" value="C:peroxisomal matrix"/>
    <property type="evidence" value="ECO:0007669"/>
    <property type="project" value="UniProtKB-SubCell"/>
</dbReference>
<dbReference type="PROSITE" id="PS00677">
    <property type="entry name" value="DAO"/>
    <property type="match status" value="1"/>
</dbReference>
<dbReference type="OrthoDB" id="2015447at2759"/>
<comment type="subcellular location">
    <subcellularLocation>
        <location evidence="2">Peroxisome matrix</location>
    </subcellularLocation>
</comment>
<keyword evidence="4" id="KW-0285">Flavoprotein</keyword>
<dbReference type="Gene3D" id="3.40.50.720">
    <property type="entry name" value="NAD(P)-binding Rossmann-like Domain"/>
    <property type="match status" value="1"/>
</dbReference>
<dbReference type="GO" id="GO:0003884">
    <property type="term" value="F:D-amino-acid oxidase activity"/>
    <property type="evidence" value="ECO:0007669"/>
    <property type="project" value="InterPro"/>
</dbReference>
<feature type="binding site" evidence="7">
    <location>
        <position position="306"/>
    </location>
    <ligand>
        <name>D-dopa</name>
        <dbReference type="ChEBI" id="CHEBI:149689"/>
    </ligand>
</feature>
<feature type="binding site" evidence="7">
    <location>
        <begin position="34"/>
        <end position="35"/>
    </location>
    <ligand>
        <name>FAD</name>
        <dbReference type="ChEBI" id="CHEBI:57692"/>
    </ligand>
</feature>
<protein>
    <recommendedName>
        <fullName evidence="8">FAD dependent oxidoreductase domain-containing protein</fullName>
    </recommendedName>
</protein>
<dbReference type="Pfam" id="PF01266">
    <property type="entry name" value="DAO"/>
    <property type="match status" value="1"/>
</dbReference>
<feature type="binding site" evidence="7">
    <location>
        <position position="221"/>
    </location>
    <ligand>
        <name>D-dopa</name>
        <dbReference type="ChEBI" id="CHEBI:149689"/>
    </ligand>
</feature>
<evidence type="ECO:0000256" key="1">
    <source>
        <dbReference type="ARBA" id="ARBA00001974"/>
    </source>
</evidence>
<dbReference type="Proteomes" id="UP000663865">
    <property type="component" value="Unassembled WGS sequence"/>
</dbReference>
<organism evidence="9 11">
    <name type="scientific">Rotaria socialis</name>
    <dbReference type="NCBI Taxonomy" id="392032"/>
    <lineage>
        <taxon>Eukaryota</taxon>
        <taxon>Metazoa</taxon>
        <taxon>Spiralia</taxon>
        <taxon>Gnathifera</taxon>
        <taxon>Rotifera</taxon>
        <taxon>Eurotatoria</taxon>
        <taxon>Bdelloidea</taxon>
        <taxon>Philodinida</taxon>
        <taxon>Philodinidae</taxon>
        <taxon>Rotaria</taxon>
    </lineage>
</organism>
<reference evidence="9" key="1">
    <citation type="submission" date="2021-02" db="EMBL/GenBank/DDBJ databases">
        <authorList>
            <person name="Nowell W R."/>
        </authorList>
    </citation>
    <scope>NUCLEOTIDE SEQUENCE</scope>
</reference>
<evidence type="ECO:0000313" key="10">
    <source>
        <dbReference type="EMBL" id="CAF3434028.1"/>
    </source>
</evidence>
<evidence type="ECO:0000313" key="11">
    <source>
        <dbReference type="Proteomes" id="UP000663825"/>
    </source>
</evidence>
<keyword evidence="6" id="KW-0560">Oxidoreductase</keyword>
<dbReference type="PIRSF" id="PIRSF000189">
    <property type="entry name" value="D-aa_oxidase"/>
    <property type="match status" value="1"/>
</dbReference>
<keyword evidence="5 7" id="KW-0274">FAD</keyword>
<evidence type="ECO:0000256" key="7">
    <source>
        <dbReference type="PIRSR" id="PIRSR000189-1"/>
    </source>
</evidence>
<dbReference type="EMBL" id="CAJNYV010001705">
    <property type="protein sequence ID" value="CAF3434028.1"/>
    <property type="molecule type" value="Genomic_DNA"/>
</dbReference>
<dbReference type="SUPFAM" id="SSF54373">
    <property type="entry name" value="FAD-linked reductases, C-terminal domain"/>
    <property type="match status" value="1"/>
</dbReference>
<dbReference type="AlphaFoldDB" id="A0A817MKT8"/>
<dbReference type="SUPFAM" id="SSF51971">
    <property type="entry name" value="Nucleotide-binding domain"/>
    <property type="match status" value="1"/>
</dbReference>
<dbReference type="PANTHER" id="PTHR11530">
    <property type="entry name" value="D-AMINO ACID OXIDASE"/>
    <property type="match status" value="1"/>
</dbReference>
<comment type="similarity">
    <text evidence="3">Belongs to the DAMOX/DASOX family.</text>
</comment>
<comment type="caution">
    <text evidence="9">The sequence shown here is derived from an EMBL/GenBank/DDBJ whole genome shotgun (WGS) entry which is preliminary data.</text>
</comment>
<gene>
    <name evidence="10" type="ORF">KIK155_LOCUS11069</name>
    <name evidence="9" type="ORF">TIS948_LOCUS5146</name>
</gene>
<feature type="binding site" evidence="7">
    <location>
        <begin position="41"/>
        <end position="42"/>
    </location>
    <ligand>
        <name>FAD</name>
        <dbReference type="ChEBI" id="CHEBI:57692"/>
    </ligand>
</feature>
<evidence type="ECO:0000256" key="6">
    <source>
        <dbReference type="ARBA" id="ARBA00023002"/>
    </source>
</evidence>
<name>A0A817MKT8_9BILA</name>
<dbReference type="EMBL" id="CAJNXB010000578">
    <property type="protein sequence ID" value="CAF3072056.1"/>
    <property type="molecule type" value="Genomic_DNA"/>
</dbReference>
<evidence type="ECO:0000259" key="8">
    <source>
        <dbReference type="Pfam" id="PF01266"/>
    </source>
</evidence>
<feature type="binding site" evidence="7">
    <location>
        <position position="182"/>
    </location>
    <ligand>
        <name>FAD</name>
        <dbReference type="ChEBI" id="CHEBI:57692"/>
    </ligand>
</feature>
<dbReference type="InterPro" id="IPR023209">
    <property type="entry name" value="DAO"/>
</dbReference>
<evidence type="ECO:0000313" key="9">
    <source>
        <dbReference type="EMBL" id="CAF3072056.1"/>
    </source>
</evidence>
<sequence>MTRVCVIGAGAVGLSTALCIKSQYPSLSLTIIADRFLDATTSDGAGGLFRPDDRFVPGIDKSILRNWCQTSFDHFNSLIFSSIGAEAGISQVSGYQLFNDPRPDPSYKDIVYNFRYLTKNELTTFPDHYKYGYFCTTFYVDTRKYMKYLTKQLLEKEVTFTKKKINSLDELVGSYDIVLNCTGFGAREICNDNLIRPIRGQMIRVRAPWIKHFYYTDDNCYMIPNHETIVLGGTRQLDDDNIRVDLNDKDGIWQRCLRLCPSLAQAEILWDWAGLRPNREPIRVEIETIKHGNKKLLVVHNYGHGGNGISLSWGTAVDATRLFSSLLLTIDSQNKQVTSKL</sequence>
<feature type="domain" description="FAD dependent oxidoreductase" evidence="8">
    <location>
        <begin position="3"/>
        <end position="319"/>
    </location>
</feature>
<evidence type="ECO:0000256" key="4">
    <source>
        <dbReference type="ARBA" id="ARBA00022630"/>
    </source>
</evidence>
<comment type="cofactor">
    <cofactor evidence="1 7">
        <name>FAD</name>
        <dbReference type="ChEBI" id="CHEBI:57692"/>
    </cofactor>
</comment>
<dbReference type="PANTHER" id="PTHR11530:SF11">
    <property type="entry name" value="D-ASPARTATE OXIDASE"/>
    <property type="match status" value="1"/>
</dbReference>
<dbReference type="GO" id="GO:0071949">
    <property type="term" value="F:FAD binding"/>
    <property type="evidence" value="ECO:0007669"/>
    <property type="project" value="InterPro"/>
</dbReference>